<protein>
    <submittedName>
        <fullName evidence="2">Uncharacterized protein</fullName>
    </submittedName>
</protein>
<evidence type="ECO:0000256" key="1">
    <source>
        <dbReference type="SAM" id="MobiDB-lite"/>
    </source>
</evidence>
<keyword evidence="3" id="KW-1185">Reference proteome</keyword>
<evidence type="ECO:0000313" key="2">
    <source>
        <dbReference type="EMBL" id="CAI5456325.1"/>
    </source>
</evidence>
<name>A0A9P1NB22_9PELO</name>
<gene>
    <name evidence="2" type="ORF">CAMP_LOCUS18962</name>
</gene>
<comment type="caution">
    <text evidence="2">The sequence shown here is derived from an EMBL/GenBank/DDBJ whole genome shotgun (WGS) entry which is preliminary data.</text>
</comment>
<feature type="compositionally biased region" description="Low complexity" evidence="1">
    <location>
        <begin position="174"/>
        <end position="197"/>
    </location>
</feature>
<organism evidence="2 3">
    <name type="scientific">Caenorhabditis angaria</name>
    <dbReference type="NCBI Taxonomy" id="860376"/>
    <lineage>
        <taxon>Eukaryota</taxon>
        <taxon>Metazoa</taxon>
        <taxon>Ecdysozoa</taxon>
        <taxon>Nematoda</taxon>
        <taxon>Chromadorea</taxon>
        <taxon>Rhabditida</taxon>
        <taxon>Rhabditina</taxon>
        <taxon>Rhabditomorpha</taxon>
        <taxon>Rhabditoidea</taxon>
        <taxon>Rhabditidae</taxon>
        <taxon>Peloderinae</taxon>
        <taxon>Caenorhabditis</taxon>
    </lineage>
</organism>
<dbReference type="AlphaFoldDB" id="A0A9P1NB22"/>
<feature type="region of interest" description="Disordered" evidence="1">
    <location>
        <begin position="167"/>
        <end position="212"/>
    </location>
</feature>
<proteinExistence type="predicted"/>
<accession>A0A9P1NB22</accession>
<evidence type="ECO:0000313" key="3">
    <source>
        <dbReference type="Proteomes" id="UP001152747"/>
    </source>
</evidence>
<sequence>MNNLNFNFVFHVRDGEDGELREVGNVQGVLNGAGLADVQPGEFAVLHRADRGDNQNGGGFDIINPVGAVNGQQDGAVQDLRLPLFHPQIGEQIGHRVVLNMLQNNGVHNVGPYPLYPFQRTYMIEFANGGMHGFPDIIEIDPFGAEDPIFLYGPFLERLIRRDPGAAGPQGVIRGPQRANGAPARAAQAAPAGAARGRPNRRNQRAGPNVVNNGGRLGFNAARLRNFQRYDPRDNFPFPYHLHHLFQRMDCQGDEYRFGPMGEIRCLDPIPCIRCQILSQ</sequence>
<dbReference type="Proteomes" id="UP001152747">
    <property type="component" value="Unassembled WGS sequence"/>
</dbReference>
<reference evidence="2" key="1">
    <citation type="submission" date="2022-11" db="EMBL/GenBank/DDBJ databases">
        <authorList>
            <person name="Kikuchi T."/>
        </authorList>
    </citation>
    <scope>NUCLEOTIDE SEQUENCE</scope>
    <source>
        <strain evidence="2">PS1010</strain>
    </source>
</reference>
<dbReference type="EMBL" id="CANHGI010000006">
    <property type="protein sequence ID" value="CAI5456325.1"/>
    <property type="molecule type" value="Genomic_DNA"/>
</dbReference>